<keyword evidence="2" id="KW-1185">Reference proteome</keyword>
<evidence type="ECO:0000313" key="1">
    <source>
        <dbReference type="EMBL" id="GFO36551.1"/>
    </source>
</evidence>
<dbReference type="EMBL" id="BLXT01007071">
    <property type="protein sequence ID" value="GFO36551.1"/>
    <property type="molecule type" value="Genomic_DNA"/>
</dbReference>
<reference evidence="1 2" key="1">
    <citation type="journal article" date="2021" name="Elife">
        <title>Chloroplast acquisition without the gene transfer in kleptoplastic sea slugs, Plakobranchus ocellatus.</title>
        <authorList>
            <person name="Maeda T."/>
            <person name="Takahashi S."/>
            <person name="Yoshida T."/>
            <person name="Shimamura S."/>
            <person name="Takaki Y."/>
            <person name="Nagai Y."/>
            <person name="Toyoda A."/>
            <person name="Suzuki Y."/>
            <person name="Arimoto A."/>
            <person name="Ishii H."/>
            <person name="Satoh N."/>
            <person name="Nishiyama T."/>
            <person name="Hasebe M."/>
            <person name="Maruyama T."/>
            <person name="Minagawa J."/>
            <person name="Obokata J."/>
            <person name="Shigenobu S."/>
        </authorList>
    </citation>
    <scope>NUCLEOTIDE SEQUENCE [LARGE SCALE GENOMIC DNA]</scope>
</reference>
<sequence length="155" mass="17902">MKRYKQVTLTLNKHHLFLIHHEKRVRKPLRTPAAFFIRLVWTKRFIRIQQSLWLNGYGAWTDLFLEAPDRGSRTRTADALLSVNDAGSSEFSRASGSMAMGPGRIFSSRRLVEEAELEPLMLCCLLTMLVGIADFIINNQTECNRCLTRELVYWA</sequence>
<name>A0AAV4CXC7_9GAST</name>
<proteinExistence type="predicted"/>
<protein>
    <submittedName>
        <fullName evidence="1">Uncharacterized protein</fullName>
    </submittedName>
</protein>
<evidence type="ECO:0000313" key="2">
    <source>
        <dbReference type="Proteomes" id="UP000735302"/>
    </source>
</evidence>
<accession>A0AAV4CXC7</accession>
<organism evidence="1 2">
    <name type="scientific">Plakobranchus ocellatus</name>
    <dbReference type="NCBI Taxonomy" id="259542"/>
    <lineage>
        <taxon>Eukaryota</taxon>
        <taxon>Metazoa</taxon>
        <taxon>Spiralia</taxon>
        <taxon>Lophotrochozoa</taxon>
        <taxon>Mollusca</taxon>
        <taxon>Gastropoda</taxon>
        <taxon>Heterobranchia</taxon>
        <taxon>Euthyneura</taxon>
        <taxon>Panpulmonata</taxon>
        <taxon>Sacoglossa</taxon>
        <taxon>Placobranchoidea</taxon>
        <taxon>Plakobranchidae</taxon>
        <taxon>Plakobranchus</taxon>
    </lineage>
</organism>
<dbReference type="AlphaFoldDB" id="A0AAV4CXC7"/>
<dbReference type="Proteomes" id="UP000735302">
    <property type="component" value="Unassembled WGS sequence"/>
</dbReference>
<gene>
    <name evidence="1" type="ORF">PoB_006305600</name>
</gene>
<comment type="caution">
    <text evidence="1">The sequence shown here is derived from an EMBL/GenBank/DDBJ whole genome shotgun (WGS) entry which is preliminary data.</text>
</comment>